<evidence type="ECO:0000313" key="3">
    <source>
        <dbReference type="Proteomes" id="UP000521943"/>
    </source>
</evidence>
<protein>
    <submittedName>
        <fullName evidence="2">Uncharacterized protein</fullName>
    </submittedName>
</protein>
<keyword evidence="3" id="KW-1185">Reference proteome</keyword>
<feature type="compositionally biased region" description="Polar residues" evidence="1">
    <location>
        <begin position="1"/>
        <end position="16"/>
    </location>
</feature>
<dbReference type="Proteomes" id="UP000521943">
    <property type="component" value="Unassembled WGS sequence"/>
</dbReference>
<reference evidence="2 3" key="1">
    <citation type="submission" date="2020-07" db="EMBL/GenBank/DDBJ databases">
        <title>Comparative genomics of pyrophilous fungi reveals a link between fire events and developmental genes.</title>
        <authorList>
            <consortium name="DOE Joint Genome Institute"/>
            <person name="Steindorff A.S."/>
            <person name="Carver A."/>
            <person name="Calhoun S."/>
            <person name="Stillman K."/>
            <person name="Liu H."/>
            <person name="Lipzen A."/>
            <person name="Pangilinan J."/>
            <person name="Labutti K."/>
            <person name="Bruns T.D."/>
            <person name="Grigoriev I.V."/>
        </authorList>
    </citation>
    <scope>NUCLEOTIDE SEQUENCE [LARGE SCALE GENOMIC DNA]</scope>
    <source>
        <strain evidence="2 3">CBS 144469</strain>
    </source>
</reference>
<gene>
    <name evidence="2" type="ORF">DFP72DRAFT_1063967</name>
</gene>
<evidence type="ECO:0000256" key="1">
    <source>
        <dbReference type="SAM" id="MobiDB-lite"/>
    </source>
</evidence>
<sequence>MTTLQEPSRTEGTITEDTAELHRRPPARVQCMAIMTSGITGSGHHRPWL</sequence>
<dbReference type="EMBL" id="JACGCI010000015">
    <property type="protein sequence ID" value="KAF6759620.1"/>
    <property type="molecule type" value="Genomic_DNA"/>
</dbReference>
<comment type="caution">
    <text evidence="2">The sequence shown here is derived from an EMBL/GenBank/DDBJ whole genome shotgun (WGS) entry which is preliminary data.</text>
</comment>
<evidence type="ECO:0000313" key="2">
    <source>
        <dbReference type="EMBL" id="KAF6759620.1"/>
    </source>
</evidence>
<dbReference type="AlphaFoldDB" id="A0A8H6M975"/>
<proteinExistence type="predicted"/>
<feature type="region of interest" description="Disordered" evidence="1">
    <location>
        <begin position="1"/>
        <end position="24"/>
    </location>
</feature>
<accession>A0A8H6M975</accession>
<name>A0A8H6M975_9AGAR</name>
<organism evidence="2 3">
    <name type="scientific">Ephemerocybe angulata</name>
    <dbReference type="NCBI Taxonomy" id="980116"/>
    <lineage>
        <taxon>Eukaryota</taxon>
        <taxon>Fungi</taxon>
        <taxon>Dikarya</taxon>
        <taxon>Basidiomycota</taxon>
        <taxon>Agaricomycotina</taxon>
        <taxon>Agaricomycetes</taxon>
        <taxon>Agaricomycetidae</taxon>
        <taxon>Agaricales</taxon>
        <taxon>Agaricineae</taxon>
        <taxon>Psathyrellaceae</taxon>
        <taxon>Ephemerocybe</taxon>
    </lineage>
</organism>